<protein>
    <recommendedName>
        <fullName evidence="4">Basic proline-rich protein-like</fullName>
    </recommendedName>
</protein>
<accession>A0ABM5CDJ4</accession>
<evidence type="ECO:0000313" key="2">
    <source>
        <dbReference type="Proteomes" id="UP001652581"/>
    </source>
</evidence>
<feature type="compositionally biased region" description="Pro residues" evidence="1">
    <location>
        <begin position="637"/>
        <end position="657"/>
    </location>
</feature>
<feature type="compositionally biased region" description="Pro residues" evidence="1">
    <location>
        <begin position="699"/>
        <end position="719"/>
    </location>
</feature>
<evidence type="ECO:0000313" key="3">
    <source>
        <dbReference type="RefSeq" id="XP_072806721.1"/>
    </source>
</evidence>
<reference evidence="3" key="1">
    <citation type="submission" date="2025-08" db="UniProtKB">
        <authorList>
            <consortium name="RefSeq"/>
        </authorList>
    </citation>
    <scope>IDENTIFICATION</scope>
</reference>
<feature type="region of interest" description="Disordered" evidence="1">
    <location>
        <begin position="21"/>
        <end position="153"/>
    </location>
</feature>
<proteinExistence type="predicted"/>
<evidence type="ECO:0000256" key="1">
    <source>
        <dbReference type="SAM" id="MobiDB-lite"/>
    </source>
</evidence>
<dbReference type="Proteomes" id="UP001652581">
    <property type="component" value="Chromosome 27"/>
</dbReference>
<gene>
    <name evidence="3" type="primary">LOC140689629</name>
</gene>
<evidence type="ECO:0008006" key="4">
    <source>
        <dbReference type="Google" id="ProtNLM"/>
    </source>
</evidence>
<dbReference type="RefSeq" id="XP_072806721.1">
    <property type="nucleotide sequence ID" value="XM_072950620.1"/>
</dbReference>
<feature type="compositionally biased region" description="Pro residues" evidence="1">
    <location>
        <begin position="120"/>
        <end position="140"/>
    </location>
</feature>
<name>A0ABM5CDJ4_VICPA</name>
<feature type="compositionally biased region" description="Pro residues" evidence="1">
    <location>
        <begin position="58"/>
        <end position="78"/>
    </location>
</feature>
<dbReference type="GeneID" id="140689629"/>
<feature type="region of interest" description="Disordered" evidence="1">
    <location>
        <begin position="605"/>
        <end position="727"/>
    </location>
</feature>
<organism evidence="2 3">
    <name type="scientific">Vicugna pacos</name>
    <name type="common">Alpaca</name>
    <name type="synonym">Lama pacos</name>
    <dbReference type="NCBI Taxonomy" id="30538"/>
    <lineage>
        <taxon>Eukaryota</taxon>
        <taxon>Metazoa</taxon>
        <taxon>Chordata</taxon>
        <taxon>Craniata</taxon>
        <taxon>Vertebrata</taxon>
        <taxon>Euteleostomi</taxon>
        <taxon>Mammalia</taxon>
        <taxon>Eutheria</taxon>
        <taxon>Laurasiatheria</taxon>
        <taxon>Artiodactyla</taxon>
        <taxon>Tylopoda</taxon>
        <taxon>Camelidae</taxon>
        <taxon>Vicugna</taxon>
    </lineage>
</organism>
<sequence>MKAKVFAGEPNPPSLLWFSAHVGPGPAPALAGSSRPPAAAPEAQVPLQHPGLCKDRPVWPPPAGPPLGPVQPRSPVPDTPLAHVGPGPAPALAGSSRPPAAAPEAQVPLQHPGLCKDRPVWPPPAGPPLGPVQPRSPVPDTPLGKMKAPRRTWPGPGIGRQLPPACGGPGGPGSLAASRPLQGPARVATTSWAPIGPCPASLTCTGYSTCPRRTWPGPGIGRQLPPACGGPGGPGSLAASRPLQGPARVATTSWAPIGPCPASLTCTGYSTCPRRTWPGPGIGRQLPPACGGPGGPGSLAASRPLQGPARVATTSWAPIGPCPASLTCTGYSTCPRRTWPGPGIGRQLPPACGGPGGPGSLAASRPLQGPARVATTSWAPIGPCPASLTCTGYSTCPRRTWPGPGIGRQLPPACGGPGGPGSLAASRPLQGPARVATTSWAPIGPCPASLTCTGYSTCPRRTWPGPGIGRQLPPACGGPGGPGSLAASRPLQGPARVATTSWAPIGPCPASLTCTGYSTCPRRTWPGPGIGRQLPPACGGPGGPGSLAASRPLQGPARVATTSWAPIGPCPASLTCTGYSTCKVFAGEPNPPSLLWFSAHVGPGPAPALAGSSRPPAAAPEAQVPLQHPGLCKDRPVLPPPAGPPLGPVQPRSPVPDTPLAHVGPGPAPALAGSSRPPAAAPEAQVPLQHPGLCKDRPVWPPPAGPPLGPVQPRSPVPDTPLGKMKA</sequence>
<keyword evidence="2" id="KW-1185">Reference proteome</keyword>